<name>A0A7J5XHN1_DISMA</name>
<dbReference type="GO" id="GO:0005886">
    <property type="term" value="C:plasma membrane"/>
    <property type="evidence" value="ECO:0007669"/>
    <property type="project" value="InterPro"/>
</dbReference>
<evidence type="ECO:0008006" key="4">
    <source>
        <dbReference type="Google" id="ProtNLM"/>
    </source>
</evidence>
<keyword evidence="3" id="KW-1185">Reference proteome</keyword>
<comment type="similarity">
    <text evidence="1">Belongs to the band 7/mec-2 family.</text>
</comment>
<sequence>MEEVLYSASRLWGVQVQRVELKNVTLPFTLQRCMASEAEAIRKARAMMIVVEGEVKASRALKEAASGAPPGGLPPQIPAVFILRAEQRPHRGLPPPHIAPPHVLITYQYLC</sequence>
<dbReference type="InterPro" id="IPR001972">
    <property type="entry name" value="Stomatin_HflK_fam"/>
</dbReference>
<dbReference type="PANTHER" id="PTHR10264">
    <property type="entry name" value="BAND 7 PROTEIN-RELATED"/>
    <property type="match status" value="1"/>
</dbReference>
<dbReference type="AlphaFoldDB" id="A0A7J5XHN1"/>
<gene>
    <name evidence="2" type="ORF">F7725_028979</name>
</gene>
<proteinExistence type="inferred from homology"/>
<dbReference type="Proteomes" id="UP000518266">
    <property type="component" value="Unassembled WGS sequence"/>
</dbReference>
<dbReference type="PRINTS" id="PR00721">
    <property type="entry name" value="STOMATIN"/>
</dbReference>
<comment type="caution">
    <text evidence="2">The sequence shown here is derived from an EMBL/GenBank/DDBJ whole genome shotgun (WGS) entry which is preliminary data.</text>
</comment>
<dbReference type="InterPro" id="IPR043202">
    <property type="entry name" value="Band-7_stomatin-like"/>
</dbReference>
<dbReference type="EMBL" id="JAAKFY010000024">
    <property type="protein sequence ID" value="KAF3836421.1"/>
    <property type="molecule type" value="Genomic_DNA"/>
</dbReference>
<evidence type="ECO:0000313" key="2">
    <source>
        <dbReference type="EMBL" id="KAF3836421.1"/>
    </source>
</evidence>
<accession>A0A7J5XHN1</accession>
<dbReference type="InterPro" id="IPR036013">
    <property type="entry name" value="Band_7/SPFH_dom_sf"/>
</dbReference>
<reference evidence="2 3" key="1">
    <citation type="submission" date="2020-03" db="EMBL/GenBank/DDBJ databases">
        <title>Dissostichus mawsoni Genome sequencing and assembly.</title>
        <authorList>
            <person name="Park H."/>
        </authorList>
    </citation>
    <scope>NUCLEOTIDE SEQUENCE [LARGE SCALE GENOMIC DNA]</scope>
    <source>
        <strain evidence="2">DM0001</strain>
        <tissue evidence="2">Muscle</tissue>
    </source>
</reference>
<dbReference type="OrthoDB" id="2105077at2759"/>
<evidence type="ECO:0000313" key="3">
    <source>
        <dbReference type="Proteomes" id="UP000518266"/>
    </source>
</evidence>
<evidence type="ECO:0000256" key="1">
    <source>
        <dbReference type="ARBA" id="ARBA00008164"/>
    </source>
</evidence>
<dbReference type="Gene3D" id="6.10.250.2090">
    <property type="match status" value="1"/>
</dbReference>
<protein>
    <recommendedName>
        <fullName evidence="4">Band 7 domain-containing protein</fullName>
    </recommendedName>
</protein>
<dbReference type="PANTHER" id="PTHR10264:SF117">
    <property type="entry name" value="ERYTHROCYTE BAND 7 INTEGRAL MEMBRANE PROTEIN-LIKE"/>
    <property type="match status" value="1"/>
</dbReference>
<organism evidence="2 3">
    <name type="scientific">Dissostichus mawsoni</name>
    <name type="common">Antarctic cod</name>
    <dbReference type="NCBI Taxonomy" id="36200"/>
    <lineage>
        <taxon>Eukaryota</taxon>
        <taxon>Metazoa</taxon>
        <taxon>Chordata</taxon>
        <taxon>Craniata</taxon>
        <taxon>Vertebrata</taxon>
        <taxon>Euteleostomi</taxon>
        <taxon>Actinopterygii</taxon>
        <taxon>Neopterygii</taxon>
        <taxon>Teleostei</taxon>
        <taxon>Neoteleostei</taxon>
        <taxon>Acanthomorphata</taxon>
        <taxon>Eupercaria</taxon>
        <taxon>Perciformes</taxon>
        <taxon>Notothenioidei</taxon>
        <taxon>Nototheniidae</taxon>
        <taxon>Dissostichus</taxon>
    </lineage>
</organism>
<dbReference type="SUPFAM" id="SSF117892">
    <property type="entry name" value="Band 7/SPFH domain"/>
    <property type="match status" value="1"/>
</dbReference>